<evidence type="ECO:0000256" key="3">
    <source>
        <dbReference type="ARBA" id="ARBA00022519"/>
    </source>
</evidence>
<comment type="function">
    <text evidence="9">Essential cell division protein.</text>
</comment>
<dbReference type="Pfam" id="PF03799">
    <property type="entry name" value="FtsQ_DivIB_C"/>
    <property type="match status" value="1"/>
</dbReference>
<dbReference type="AlphaFoldDB" id="A0A1G5QQR9"/>
<dbReference type="PANTHER" id="PTHR35851:SF1">
    <property type="entry name" value="CELL DIVISION PROTEIN FTSQ"/>
    <property type="match status" value="1"/>
</dbReference>
<dbReference type="HAMAP" id="MF_00911">
    <property type="entry name" value="FtsQ_subfam"/>
    <property type="match status" value="1"/>
</dbReference>
<dbReference type="Gene3D" id="3.40.50.11690">
    <property type="entry name" value="Cell division protein FtsQ/DivIB"/>
    <property type="match status" value="1"/>
</dbReference>
<dbReference type="PROSITE" id="PS51779">
    <property type="entry name" value="POTRA"/>
    <property type="match status" value="1"/>
</dbReference>
<evidence type="ECO:0000313" key="11">
    <source>
        <dbReference type="EMBL" id="SCZ63918.1"/>
    </source>
</evidence>
<reference evidence="11 12" key="1">
    <citation type="submission" date="2016-10" db="EMBL/GenBank/DDBJ databases">
        <authorList>
            <person name="de Groot N.N."/>
        </authorList>
    </citation>
    <scope>NUCLEOTIDE SEQUENCE [LARGE SCALE GENOMIC DNA]</scope>
    <source>
        <strain evidence="11 12">U95</strain>
    </source>
</reference>
<dbReference type="GO" id="GO:0090529">
    <property type="term" value="P:cell septum assembly"/>
    <property type="evidence" value="ECO:0007669"/>
    <property type="project" value="InterPro"/>
</dbReference>
<dbReference type="InterPro" id="IPR005548">
    <property type="entry name" value="Cell_div_FtsQ/DivIB_C"/>
</dbReference>
<keyword evidence="8 9" id="KW-0131">Cell cycle</keyword>
<dbReference type="GO" id="GO:0043093">
    <property type="term" value="P:FtsZ-dependent cytokinesis"/>
    <property type="evidence" value="ECO:0007669"/>
    <property type="project" value="UniProtKB-UniRule"/>
</dbReference>
<evidence type="ECO:0000256" key="6">
    <source>
        <dbReference type="ARBA" id="ARBA00022989"/>
    </source>
</evidence>
<evidence type="ECO:0000256" key="9">
    <source>
        <dbReference type="HAMAP-Rule" id="MF_00911"/>
    </source>
</evidence>
<name>A0A1G5QQR9_9RHOB</name>
<dbReference type="Proteomes" id="UP000198767">
    <property type="component" value="Unassembled WGS sequence"/>
</dbReference>
<dbReference type="GO" id="GO:0032153">
    <property type="term" value="C:cell division site"/>
    <property type="evidence" value="ECO:0007669"/>
    <property type="project" value="UniProtKB-UniRule"/>
</dbReference>
<evidence type="ECO:0000256" key="5">
    <source>
        <dbReference type="ARBA" id="ARBA00022692"/>
    </source>
</evidence>
<dbReference type="InterPro" id="IPR045335">
    <property type="entry name" value="FtsQ_C_sf"/>
</dbReference>
<evidence type="ECO:0000256" key="1">
    <source>
        <dbReference type="ARBA" id="ARBA00004370"/>
    </source>
</evidence>
<accession>A0A1G5QQR9</accession>
<evidence type="ECO:0000256" key="4">
    <source>
        <dbReference type="ARBA" id="ARBA00022618"/>
    </source>
</evidence>
<keyword evidence="3 9" id="KW-0997">Cell inner membrane</keyword>
<evidence type="ECO:0000256" key="7">
    <source>
        <dbReference type="ARBA" id="ARBA00023136"/>
    </source>
</evidence>
<keyword evidence="4 9" id="KW-0132">Cell division</keyword>
<keyword evidence="5 9" id="KW-0812">Transmembrane</keyword>
<keyword evidence="6 9" id="KW-1133">Transmembrane helix</keyword>
<organism evidence="11 12">
    <name type="scientific">Epibacterium ulvae</name>
    <dbReference type="NCBI Taxonomy" id="1156985"/>
    <lineage>
        <taxon>Bacteria</taxon>
        <taxon>Pseudomonadati</taxon>
        <taxon>Pseudomonadota</taxon>
        <taxon>Alphaproteobacteria</taxon>
        <taxon>Rhodobacterales</taxon>
        <taxon>Roseobacteraceae</taxon>
        <taxon>Epibacterium</taxon>
    </lineage>
</organism>
<dbReference type="PANTHER" id="PTHR35851">
    <property type="entry name" value="CELL DIVISION PROTEIN FTSQ"/>
    <property type="match status" value="1"/>
</dbReference>
<comment type="subcellular location">
    <subcellularLocation>
        <location evidence="9">Cell inner membrane</location>
        <topology evidence="9">Single-pass type II membrane protein</topology>
    </subcellularLocation>
    <subcellularLocation>
        <location evidence="1">Membrane</location>
    </subcellularLocation>
    <text evidence="9">Localizes to the division septum.</text>
</comment>
<dbReference type="OrthoDB" id="9783091at2"/>
<dbReference type="EMBL" id="FMWG01000005">
    <property type="protein sequence ID" value="SCZ63918.1"/>
    <property type="molecule type" value="Genomic_DNA"/>
</dbReference>
<keyword evidence="2 9" id="KW-1003">Cell membrane</keyword>
<gene>
    <name evidence="9" type="primary">ftsQ</name>
    <name evidence="11" type="ORF">SAMN04488118_105150</name>
</gene>
<keyword evidence="12" id="KW-1185">Reference proteome</keyword>
<evidence type="ECO:0000313" key="12">
    <source>
        <dbReference type="Proteomes" id="UP000198767"/>
    </source>
</evidence>
<dbReference type="InterPro" id="IPR026579">
    <property type="entry name" value="FtsQ"/>
</dbReference>
<feature type="domain" description="POTRA" evidence="10">
    <location>
        <begin position="83"/>
        <end position="151"/>
    </location>
</feature>
<evidence type="ECO:0000256" key="8">
    <source>
        <dbReference type="ARBA" id="ARBA00023306"/>
    </source>
</evidence>
<evidence type="ECO:0000259" key="10">
    <source>
        <dbReference type="PROSITE" id="PS51779"/>
    </source>
</evidence>
<dbReference type="STRING" id="1156985.SAMN04488118_105150"/>
<sequence length="296" mass="33144">MRTLIAGLRRKTPEKADPAPSRLKYRIQRWMLTPGIRTGLKFGVPLAVIAVAVGGYLADQERRDDLLERYAELRRSIEQRPEFMVNVMAIDGAVAEVGDDIREVMALDFPISSFDLDLEQLRTHIIELDPVKTAEVRIRPGGILQVDVVERKPAAVWRSDQGLALIDETGAHVAELGQRSLHPTLPLLAGAGADQQVEEALELLSAARPLGLRLRGLVRIGERRWDVVLDRDQRIQLPPENPVQALERVIAVNQVQDLLERDVAVVDMRLAARPTVRMAKDAVENWWRIRELNGGG</sequence>
<protein>
    <recommendedName>
        <fullName evidence="9">Cell division protein FtsQ</fullName>
    </recommendedName>
</protein>
<keyword evidence="7 9" id="KW-0472">Membrane</keyword>
<proteinExistence type="inferred from homology"/>
<evidence type="ECO:0000256" key="2">
    <source>
        <dbReference type="ARBA" id="ARBA00022475"/>
    </source>
</evidence>
<dbReference type="GO" id="GO:0005886">
    <property type="term" value="C:plasma membrane"/>
    <property type="evidence" value="ECO:0007669"/>
    <property type="project" value="UniProtKB-SubCell"/>
</dbReference>
<comment type="similarity">
    <text evidence="9">Belongs to the FtsQ/DivIB family. FtsQ subfamily.</text>
</comment>
<dbReference type="InterPro" id="IPR034746">
    <property type="entry name" value="POTRA"/>
</dbReference>
<dbReference type="RefSeq" id="WP_090218486.1">
    <property type="nucleotide sequence ID" value="NZ_FMWG01000005.1"/>
</dbReference>